<dbReference type="GO" id="GO:0003676">
    <property type="term" value="F:nucleic acid binding"/>
    <property type="evidence" value="ECO:0007669"/>
    <property type="project" value="InterPro"/>
</dbReference>
<proteinExistence type="predicted"/>
<reference evidence="3" key="1">
    <citation type="submission" date="2020-09" db="EMBL/GenBank/DDBJ databases">
        <title>Genome-Enabled Discovery of Anthraquinone Biosynthesis in Senna tora.</title>
        <authorList>
            <person name="Kang S.-H."/>
            <person name="Pandey R.P."/>
            <person name="Lee C.-M."/>
            <person name="Sim J.-S."/>
            <person name="Jeong J.-T."/>
            <person name="Choi B.-S."/>
            <person name="Jung M."/>
            <person name="Ginzburg D."/>
            <person name="Zhao K."/>
            <person name="Won S.Y."/>
            <person name="Oh T.-J."/>
            <person name="Yu Y."/>
            <person name="Kim N.-H."/>
            <person name="Lee O.R."/>
            <person name="Lee T.-H."/>
            <person name="Bashyal P."/>
            <person name="Kim T.-S."/>
            <person name="Lee W.-H."/>
            <person name="Kawkins C."/>
            <person name="Kim C.-K."/>
            <person name="Kim J.S."/>
            <person name="Ahn B.O."/>
            <person name="Rhee S.Y."/>
            <person name="Sohng J.K."/>
        </authorList>
    </citation>
    <scope>NUCLEOTIDE SEQUENCE</scope>
    <source>
        <tissue evidence="3">Leaf</tissue>
    </source>
</reference>
<dbReference type="PANTHER" id="PTHR33710:SF77">
    <property type="entry name" value="DNASE I-LIKE SUPERFAMILY PROTEIN"/>
    <property type="match status" value="1"/>
</dbReference>
<evidence type="ECO:0000256" key="1">
    <source>
        <dbReference type="SAM" id="MobiDB-lite"/>
    </source>
</evidence>
<gene>
    <name evidence="3" type="ORF">G2W53_021732</name>
</gene>
<dbReference type="CDD" id="cd06222">
    <property type="entry name" value="RNase_H_like"/>
    <property type="match status" value="1"/>
</dbReference>
<dbReference type="Gene3D" id="3.60.10.10">
    <property type="entry name" value="Endonuclease/exonuclease/phosphatase"/>
    <property type="match status" value="1"/>
</dbReference>
<feature type="region of interest" description="Disordered" evidence="1">
    <location>
        <begin position="71"/>
        <end position="99"/>
    </location>
</feature>
<dbReference type="AlphaFoldDB" id="A0A834TK16"/>
<evidence type="ECO:0000313" key="4">
    <source>
        <dbReference type="Proteomes" id="UP000634136"/>
    </source>
</evidence>
<accession>A0A834TK16</accession>
<name>A0A834TK16_9FABA</name>
<protein>
    <submittedName>
        <fullName evidence="3">Ribonuclease H</fullName>
    </submittedName>
</protein>
<evidence type="ECO:0000259" key="2">
    <source>
        <dbReference type="Pfam" id="PF13456"/>
    </source>
</evidence>
<comment type="caution">
    <text evidence="3">The sequence shown here is derived from an EMBL/GenBank/DDBJ whole genome shotgun (WGS) entry which is preliminary data.</text>
</comment>
<dbReference type="Pfam" id="PF13456">
    <property type="entry name" value="RVT_3"/>
    <property type="match status" value="1"/>
</dbReference>
<dbReference type="SUPFAM" id="SSF56219">
    <property type="entry name" value="DNase I-like"/>
    <property type="match status" value="1"/>
</dbReference>
<dbReference type="InterPro" id="IPR036691">
    <property type="entry name" value="Endo/exonu/phosph_ase_sf"/>
</dbReference>
<dbReference type="OrthoDB" id="1436788at2759"/>
<dbReference type="InterPro" id="IPR044730">
    <property type="entry name" value="RNase_H-like_dom_plant"/>
</dbReference>
<organism evidence="3 4">
    <name type="scientific">Senna tora</name>
    <dbReference type="NCBI Taxonomy" id="362788"/>
    <lineage>
        <taxon>Eukaryota</taxon>
        <taxon>Viridiplantae</taxon>
        <taxon>Streptophyta</taxon>
        <taxon>Embryophyta</taxon>
        <taxon>Tracheophyta</taxon>
        <taxon>Spermatophyta</taxon>
        <taxon>Magnoliopsida</taxon>
        <taxon>eudicotyledons</taxon>
        <taxon>Gunneridae</taxon>
        <taxon>Pentapetalae</taxon>
        <taxon>rosids</taxon>
        <taxon>fabids</taxon>
        <taxon>Fabales</taxon>
        <taxon>Fabaceae</taxon>
        <taxon>Caesalpinioideae</taxon>
        <taxon>Cassia clade</taxon>
        <taxon>Senna</taxon>
    </lineage>
</organism>
<dbReference type="InterPro" id="IPR002156">
    <property type="entry name" value="RNaseH_domain"/>
</dbReference>
<dbReference type="InterPro" id="IPR036397">
    <property type="entry name" value="RNaseH_sf"/>
</dbReference>
<dbReference type="PANTHER" id="PTHR33710">
    <property type="entry name" value="BNAC02G09200D PROTEIN"/>
    <property type="match status" value="1"/>
</dbReference>
<keyword evidence="4" id="KW-1185">Reference proteome</keyword>
<feature type="region of interest" description="Disordered" evidence="1">
    <location>
        <begin position="355"/>
        <end position="378"/>
    </location>
</feature>
<feature type="region of interest" description="Disordered" evidence="1">
    <location>
        <begin position="199"/>
        <end position="228"/>
    </location>
</feature>
<dbReference type="Gene3D" id="3.30.420.10">
    <property type="entry name" value="Ribonuclease H-like superfamily/Ribonuclease H"/>
    <property type="match status" value="1"/>
</dbReference>
<sequence>MAWRIRLDLLERNTKKIKSGVGNFSGVNVRVLVSYGDIGKDSDPRSSPIQEEENDHQRTYLESLMGVEGAEIEEDEDLEREGRANESGGEGNSARMQRKEIDDDDVSGFCFEADPDGDDACAVVNISEREKKRLGELFEQALIIKFLAEVSVKFSCVEDYEAALMNGPWVIFDHYLTIRPWLPEFDPSLDIIQKLAEEGEDDVEGNNQENGNGGSGHRTKQGGEKFGPWMTVCKTRRPRTTKNSDMAVRGKMVVGPVRGKGTRALVSWPFRKIPMMGTRIFLKSLMIPSLNGLSMVYEPRLSALQKAVKEGHQTSSVSHGRRVAKNAVGVNDDTPIGPTLEFTGPILQDVEMDGNTLASHDNEPPDPSEGDEKDKIMAESDLGTYVPSTYQRIEDMRQIDEVVELMEAFNMYVRKYRPNFISLLETKCNKSKAQQVFQAVNCNNFFCQEGRGFAGGIWVGWTDDFGEVEILKSDLQYVHICVKDSTRNWWLTVVYASPQDETRSQLWAKLKKIRSRFTWRRPLCDNRERVFEKLDRMLCNGGWRILYPEATVVTLPRVYLDHHPPLVNLHGSLRIRKGHPFRFEIAWMQHREFNSFVADHWGPNEHWNSLVLNFTKNIRKWNLEIFVHIGTRNNELLAKLGGIQKARNSSTNPFLDHLETGKNNLCCQVLNGKYGKGANWHNGIVTKVHDSIFWKNIGKVWTHVQGNQKWSIGNGNTVSFWKDSWGQGDMPLIHHATSDVEPCMLERSVSSYVSESGDWKIEELSDWLDTDCINRILNEMPPDPWRRDDAFYWGVGGDSKFTVKKAYFCLNHFGPSDAKWKWIWKLNVPERIRVFMWQTIHLKLPTKVWSKLVAPLALAVFFHTNFDDWVSLNINKGSGNDPEWDWTQVWVITMWMIWNWRNKALFDNDFCRPERPHDRVLEFVEHIKSATVMVDSLAPTVRKGEVLVDWEKPGMAVGCGALLRDHNGFWVAGVRLAQKLGATRIILKADSKILVDNILSTNSHAAEAQSIIEELQRMLRDFYRVQVQHRWREANTCANHLANLGTCDFHITVLAESLDDMRLKIFADIVGTKLPRVIAL</sequence>
<evidence type="ECO:0000313" key="3">
    <source>
        <dbReference type="EMBL" id="KAF7823588.1"/>
    </source>
</evidence>
<dbReference type="GO" id="GO:0004523">
    <property type="term" value="F:RNA-DNA hybrid ribonuclease activity"/>
    <property type="evidence" value="ECO:0007669"/>
    <property type="project" value="InterPro"/>
</dbReference>
<dbReference type="Proteomes" id="UP000634136">
    <property type="component" value="Unassembled WGS sequence"/>
</dbReference>
<feature type="domain" description="RNase H type-1" evidence="2">
    <location>
        <begin position="972"/>
        <end position="1044"/>
    </location>
</feature>
<dbReference type="EMBL" id="JAAIUW010000007">
    <property type="protein sequence ID" value="KAF7823588.1"/>
    <property type="molecule type" value="Genomic_DNA"/>
</dbReference>